<protein>
    <submittedName>
        <fullName evidence="2">Uncharacterized protein</fullName>
    </submittedName>
</protein>
<comment type="caution">
    <text evidence="2">The sequence shown here is derived from an EMBL/GenBank/DDBJ whole genome shotgun (WGS) entry which is preliminary data.</text>
</comment>
<evidence type="ECO:0000313" key="3">
    <source>
        <dbReference type="Proteomes" id="UP000471293"/>
    </source>
</evidence>
<gene>
    <name evidence="2" type="ORF">G3I29_12190</name>
</gene>
<accession>A0A6N9U2M0</accession>
<dbReference type="EMBL" id="JAAGLQ010000236">
    <property type="protein sequence ID" value="NEA16273.1"/>
    <property type="molecule type" value="Genomic_DNA"/>
</dbReference>
<feature type="compositionally biased region" description="Low complexity" evidence="1">
    <location>
        <begin position="162"/>
        <end position="183"/>
    </location>
</feature>
<feature type="non-terminal residue" evidence="2">
    <location>
        <position position="207"/>
    </location>
</feature>
<evidence type="ECO:0000313" key="2">
    <source>
        <dbReference type="EMBL" id="NEA16273.1"/>
    </source>
</evidence>
<proteinExistence type="predicted"/>
<dbReference type="Proteomes" id="UP000471293">
    <property type="component" value="Unassembled WGS sequence"/>
</dbReference>
<feature type="compositionally biased region" description="Gly residues" evidence="1">
    <location>
        <begin position="137"/>
        <end position="146"/>
    </location>
</feature>
<evidence type="ECO:0000256" key="1">
    <source>
        <dbReference type="SAM" id="MobiDB-lite"/>
    </source>
</evidence>
<organism evidence="2 3">
    <name type="scientific">Streptomyces halstedii</name>
    <dbReference type="NCBI Taxonomy" id="1944"/>
    <lineage>
        <taxon>Bacteria</taxon>
        <taxon>Bacillati</taxon>
        <taxon>Actinomycetota</taxon>
        <taxon>Actinomycetes</taxon>
        <taxon>Kitasatosporales</taxon>
        <taxon>Streptomycetaceae</taxon>
        <taxon>Streptomyces</taxon>
    </lineage>
</organism>
<reference evidence="2 3" key="1">
    <citation type="submission" date="2020-01" db="EMBL/GenBank/DDBJ databases">
        <title>Insect and environment-associated Actinomycetes.</title>
        <authorList>
            <person name="Currrie C."/>
            <person name="Chevrette M."/>
            <person name="Carlson C."/>
            <person name="Stubbendieck R."/>
            <person name="Wendt-Pienkowski E."/>
        </authorList>
    </citation>
    <scope>NUCLEOTIDE SEQUENCE [LARGE SCALE GENOMIC DNA]</scope>
    <source>
        <strain evidence="2 3">SID11342</strain>
    </source>
</reference>
<name>A0A6N9U2M0_STRHA</name>
<dbReference type="AlphaFoldDB" id="A0A6N9U2M0"/>
<sequence length="207" mass="21422">MVTFAQAQERADEWVNGDVPAYQHREVRVREFELGFVVWAEDRPDGPVSDGGRQRLVIARDSGEATLWPGLPVGEVIRRYEEEYGARGTAPAAPEPPQRIDLNQTSFLLTPPEWLQEAADKLGIPDRRAESAPEGASSGGTGGAPSGGVPAQGAARPEPSDAGPSGTAASGTGSSSGGWPAAGGEEDHEPTASDGVPAGATPWAGTD</sequence>
<feature type="region of interest" description="Disordered" evidence="1">
    <location>
        <begin position="125"/>
        <end position="207"/>
    </location>
</feature>